<dbReference type="EMBL" id="KQ257457">
    <property type="protein sequence ID" value="KNC99986.1"/>
    <property type="molecule type" value="Genomic_DNA"/>
</dbReference>
<dbReference type="InParanoid" id="A0A0L0HG26"/>
<dbReference type="CDD" id="cd03250">
    <property type="entry name" value="ABCC_MRP_domain1"/>
    <property type="match status" value="1"/>
</dbReference>
<dbReference type="InterPro" id="IPR050173">
    <property type="entry name" value="ABC_transporter_C-like"/>
</dbReference>
<dbReference type="FunFam" id="1.20.1560.10:FF:000013">
    <property type="entry name" value="ABC transporter C family member 2"/>
    <property type="match status" value="1"/>
</dbReference>
<evidence type="ECO:0000313" key="13">
    <source>
        <dbReference type="Proteomes" id="UP000053201"/>
    </source>
</evidence>
<dbReference type="FunFam" id="3.40.50.300:FF:000630">
    <property type="entry name" value="ATP-binding cassette (ABC) transporter, putative"/>
    <property type="match status" value="1"/>
</dbReference>
<dbReference type="STRING" id="645134.A0A0L0HG26"/>
<keyword evidence="8 9" id="KW-0472">Membrane</keyword>
<feature type="transmembrane region" description="Helical" evidence="9">
    <location>
        <begin position="946"/>
        <end position="969"/>
    </location>
</feature>
<feature type="transmembrane region" description="Helical" evidence="9">
    <location>
        <begin position="143"/>
        <end position="161"/>
    </location>
</feature>
<dbReference type="PROSITE" id="PS50929">
    <property type="entry name" value="ABC_TM1F"/>
    <property type="match status" value="2"/>
</dbReference>
<dbReference type="PANTHER" id="PTHR24223:SF443">
    <property type="entry name" value="MULTIDRUG-RESISTANCE LIKE PROTEIN 1, ISOFORM I"/>
    <property type="match status" value="1"/>
</dbReference>
<evidence type="ECO:0000256" key="8">
    <source>
        <dbReference type="ARBA" id="ARBA00023136"/>
    </source>
</evidence>
<feature type="domain" description="ABC transporter" evidence="10">
    <location>
        <begin position="1041"/>
        <end position="1274"/>
    </location>
</feature>
<evidence type="ECO:0000256" key="7">
    <source>
        <dbReference type="ARBA" id="ARBA00022989"/>
    </source>
</evidence>
<dbReference type="CDD" id="cd03244">
    <property type="entry name" value="ABCC_MRP_domain2"/>
    <property type="match status" value="1"/>
</dbReference>
<reference evidence="12 13" key="1">
    <citation type="submission" date="2009-08" db="EMBL/GenBank/DDBJ databases">
        <title>The Genome Sequence of Spizellomyces punctatus strain DAOM BR117.</title>
        <authorList>
            <consortium name="The Broad Institute Genome Sequencing Platform"/>
            <person name="Russ C."/>
            <person name="Cuomo C."/>
            <person name="Shea T."/>
            <person name="Young S.K."/>
            <person name="Zeng Q."/>
            <person name="Koehrsen M."/>
            <person name="Haas B."/>
            <person name="Borodovsky M."/>
            <person name="Guigo R."/>
            <person name="Alvarado L."/>
            <person name="Berlin A."/>
            <person name="Bochicchio J."/>
            <person name="Borenstein D."/>
            <person name="Chapman S."/>
            <person name="Chen Z."/>
            <person name="Engels R."/>
            <person name="Freedman E."/>
            <person name="Gellesch M."/>
            <person name="Goldberg J."/>
            <person name="Griggs A."/>
            <person name="Gujja S."/>
            <person name="Heiman D."/>
            <person name="Hepburn T."/>
            <person name="Howarth C."/>
            <person name="Jen D."/>
            <person name="Larson L."/>
            <person name="Lewis B."/>
            <person name="Mehta T."/>
            <person name="Park D."/>
            <person name="Pearson M."/>
            <person name="Roberts A."/>
            <person name="Saif S."/>
            <person name="Shenoy N."/>
            <person name="Sisk P."/>
            <person name="Stolte C."/>
            <person name="Sykes S."/>
            <person name="Thomson T."/>
            <person name="Walk T."/>
            <person name="White J."/>
            <person name="Yandava C."/>
            <person name="Burger G."/>
            <person name="Gray M.W."/>
            <person name="Holland P.W.H."/>
            <person name="King N."/>
            <person name="Lang F.B.F."/>
            <person name="Roger A.J."/>
            <person name="Ruiz-Trillo I."/>
            <person name="Lander E."/>
            <person name="Nusbaum C."/>
        </authorList>
    </citation>
    <scope>NUCLEOTIDE SEQUENCE [LARGE SCALE GENOMIC DNA]</scope>
    <source>
        <strain evidence="12 13">DAOM BR117</strain>
    </source>
</reference>
<feature type="transmembrane region" description="Helical" evidence="9">
    <location>
        <begin position="762"/>
        <end position="789"/>
    </location>
</feature>
<evidence type="ECO:0008006" key="14">
    <source>
        <dbReference type="Google" id="ProtNLM"/>
    </source>
</evidence>
<dbReference type="InterPro" id="IPR017871">
    <property type="entry name" value="ABC_transporter-like_CS"/>
</dbReference>
<dbReference type="InterPro" id="IPR027417">
    <property type="entry name" value="P-loop_NTPase"/>
</dbReference>
<keyword evidence="7 9" id="KW-1133">Transmembrane helix</keyword>
<evidence type="ECO:0000256" key="3">
    <source>
        <dbReference type="ARBA" id="ARBA00022692"/>
    </source>
</evidence>
<dbReference type="InterPro" id="IPR011527">
    <property type="entry name" value="ABC1_TM_dom"/>
</dbReference>
<keyword evidence="5" id="KW-0547">Nucleotide-binding</keyword>
<dbReference type="GO" id="GO:0140359">
    <property type="term" value="F:ABC-type transporter activity"/>
    <property type="evidence" value="ECO:0007669"/>
    <property type="project" value="InterPro"/>
</dbReference>
<evidence type="ECO:0000256" key="2">
    <source>
        <dbReference type="ARBA" id="ARBA00022448"/>
    </source>
</evidence>
<organism evidence="12 13">
    <name type="scientific">Spizellomyces punctatus (strain DAOM BR117)</name>
    <dbReference type="NCBI Taxonomy" id="645134"/>
    <lineage>
        <taxon>Eukaryota</taxon>
        <taxon>Fungi</taxon>
        <taxon>Fungi incertae sedis</taxon>
        <taxon>Chytridiomycota</taxon>
        <taxon>Chytridiomycota incertae sedis</taxon>
        <taxon>Chytridiomycetes</taxon>
        <taxon>Spizellomycetales</taxon>
        <taxon>Spizellomycetaceae</taxon>
        <taxon>Spizellomyces</taxon>
    </lineage>
</organism>
<keyword evidence="6" id="KW-0067">ATP-binding</keyword>
<keyword evidence="2" id="KW-0813">Transport</keyword>
<dbReference type="InterPro" id="IPR003439">
    <property type="entry name" value="ABC_transporter-like_ATP-bd"/>
</dbReference>
<dbReference type="CDD" id="cd18579">
    <property type="entry name" value="ABC_6TM_ABCC_D1"/>
    <property type="match status" value="1"/>
</dbReference>
<feature type="transmembrane region" description="Helical" evidence="9">
    <location>
        <begin position="221"/>
        <end position="240"/>
    </location>
</feature>
<dbReference type="Pfam" id="PF00005">
    <property type="entry name" value="ABC_tran"/>
    <property type="match status" value="2"/>
</dbReference>
<keyword evidence="4" id="KW-0677">Repeat</keyword>
<feature type="domain" description="ABC transmembrane type-1" evidence="11">
    <location>
        <begin position="102"/>
        <end position="387"/>
    </location>
</feature>
<dbReference type="SUPFAM" id="SSF90123">
    <property type="entry name" value="ABC transporter transmembrane region"/>
    <property type="match status" value="2"/>
</dbReference>
<dbReference type="OrthoDB" id="6500128at2759"/>
<dbReference type="Pfam" id="PF00664">
    <property type="entry name" value="ABC_membrane"/>
    <property type="match status" value="2"/>
</dbReference>
<feature type="transmembrane region" description="Helical" evidence="9">
    <location>
        <begin position="975"/>
        <end position="994"/>
    </location>
</feature>
<dbReference type="Proteomes" id="UP000053201">
    <property type="component" value="Unassembled WGS sequence"/>
</dbReference>
<name>A0A0L0HG26_SPIPD</name>
<dbReference type="SMART" id="SM00382">
    <property type="entry name" value="AAA"/>
    <property type="match status" value="2"/>
</dbReference>
<dbReference type="PROSITE" id="PS50893">
    <property type="entry name" value="ABC_TRANSPORTER_2"/>
    <property type="match status" value="2"/>
</dbReference>
<dbReference type="SUPFAM" id="SSF52540">
    <property type="entry name" value="P-loop containing nucleoside triphosphate hydrolases"/>
    <property type="match status" value="2"/>
</dbReference>
<dbReference type="eggNOG" id="KOG0054">
    <property type="taxonomic scope" value="Eukaryota"/>
</dbReference>
<evidence type="ECO:0000256" key="4">
    <source>
        <dbReference type="ARBA" id="ARBA00022737"/>
    </source>
</evidence>
<evidence type="ECO:0000259" key="10">
    <source>
        <dbReference type="PROSITE" id="PS50893"/>
    </source>
</evidence>
<dbReference type="PANTHER" id="PTHR24223">
    <property type="entry name" value="ATP-BINDING CASSETTE SUB-FAMILY C"/>
    <property type="match status" value="1"/>
</dbReference>
<feature type="transmembrane region" description="Helical" evidence="9">
    <location>
        <begin position="246"/>
        <end position="269"/>
    </location>
</feature>
<feature type="transmembrane region" description="Helical" evidence="9">
    <location>
        <begin position="725"/>
        <end position="750"/>
    </location>
</feature>
<dbReference type="OMA" id="IPKMWAM"/>
<evidence type="ECO:0000259" key="11">
    <source>
        <dbReference type="PROSITE" id="PS50929"/>
    </source>
</evidence>
<dbReference type="RefSeq" id="XP_016608026.1">
    <property type="nucleotide sequence ID" value="XM_016753578.1"/>
</dbReference>
<dbReference type="InterPro" id="IPR003593">
    <property type="entry name" value="AAA+_ATPase"/>
</dbReference>
<evidence type="ECO:0000256" key="9">
    <source>
        <dbReference type="SAM" id="Phobius"/>
    </source>
</evidence>
<evidence type="ECO:0000256" key="1">
    <source>
        <dbReference type="ARBA" id="ARBA00004128"/>
    </source>
</evidence>
<dbReference type="GO" id="GO:0016887">
    <property type="term" value="F:ATP hydrolysis activity"/>
    <property type="evidence" value="ECO:0007669"/>
    <property type="project" value="InterPro"/>
</dbReference>
<feature type="domain" description="ABC transmembrane type-1" evidence="11">
    <location>
        <begin position="729"/>
        <end position="1008"/>
    </location>
</feature>
<sequence>MGETNESNSASAPMLRKELRRPFLSNVFLSWIDPFVRLGYKKALDEQDLGSLPKSQQAVSVANDLSSFWEQYKRYTDPFENTLCTPPSLTKSLALLYAPRLVLIALLRAIALVITLGLPFVMIPQVLQYVNPQPDGPKLFVESGVAIAFILCALQLVLSLCSNGVQMLGLDLTVEATAVLTDALYEKTLRLSHKARLQFPAGHIITLINADVTKVATYSNFINPMWTAPVHIIVCCVLLGKLLGQVVWVSIGLFAIFIGLQTPLGAGFGKAVGGYMKSMDARIKLLREFLYGVKVIKYAACEDYFFKKISAARKIQNKSFRLFCTVIFWLSSVKQLQQVLVPVITFVVFAAVGGDMSGSAPFSVLGLFSTLATPFSDITDVVANLSQFLVSMRRIQSLLLAEEVEPSHLTGRLEKVKNIDDAITLQNACFCWESSKNSESEADAKPPSTFQLRDMSINIPRASLTAIVGAVGAGKSSFFSALVGDMRRTDGEANAYGTMAYCPQEPWIITGTIKENILFNSNVTDERLSNAFSVCQLNRDLQLLSHGVDTQIGEKGVNLSGGQKARVALARAVYRDADIYLLDDPIAALDAHVSKEVFEKTICGALRGKTVLLATHQLHLLPEVDHIIVLEHGRIVQAGTFPNLMSDKNGLLAQMMKDFHVAEVTAYEDAEENDDVIETKDELNTAPATTPSSKAQGIVAEERKKGQVTGATIVSYFKAGGGIPFAFNVICSTILLIVASSAVLLSLSWWSTNRFGWTSWQYIGFYAGVGVFSSAMSMCMSGAIAYGGYKAGRAFHRLAMNGLLQAPMSFFESQPVGRIISRLTTDVKDVDLNFPNTFIDLFATGTNVISTLIVIVYANLLLLVLLAVLAFLYFLLFRYYQSSFRELKRLQSIMRSPLSAHVSETLNGLSTIMAYKVHDKFIANQRSRTDQSNLSTLFYNATRLWFLLRLEILSTSVVLVLVLVAPLKITDSSTMAVSLTSAISLGSVLIQFFINLGRGEAMFNAIERLNYYANELPREAPSELDSDPKGSTWPSAGAIAFKSLQLGYESRPDHLVIKHLDLSIRPGEKIGIIGRTGSGKSTLVTALFRIIEASDGLIEIDGRDIASVGLRTLRKGLQMIPQEPTLFSGTFRSNLDLESRYTDEQMWQALDLIGLKTYISSLPEKLDAPLTEGGSNLSVGQRQLLCLAKAILANAKVLVMDEATAAVDADADKRIQQSIATTFKDTTVISIAHRLNTIAGFDRVLVLDEGKAVECDAPWTLLERKGSVFAELVEATGSANATAVREISHAAFQQLGSKR</sequence>
<dbReference type="GeneID" id="27688741"/>
<feature type="transmembrane region" description="Helical" evidence="9">
    <location>
        <begin position="863"/>
        <end position="880"/>
    </location>
</feature>
<keyword evidence="3 9" id="KW-0812">Transmembrane</keyword>
<protein>
    <recommendedName>
        <fullName evidence="14">P-loop containing nucleoside triphosphate hydrolase protein</fullName>
    </recommendedName>
</protein>
<dbReference type="InterPro" id="IPR036640">
    <property type="entry name" value="ABC1_TM_sf"/>
</dbReference>
<feature type="domain" description="ABC transporter" evidence="10">
    <location>
        <begin position="423"/>
        <end position="657"/>
    </location>
</feature>
<dbReference type="GO" id="GO:0005524">
    <property type="term" value="F:ATP binding"/>
    <property type="evidence" value="ECO:0007669"/>
    <property type="project" value="UniProtKB-KW"/>
</dbReference>
<feature type="transmembrane region" description="Helical" evidence="9">
    <location>
        <begin position="101"/>
        <end position="123"/>
    </location>
</feature>
<dbReference type="VEuPathDB" id="FungiDB:SPPG_05362"/>
<dbReference type="Gene3D" id="1.20.1560.10">
    <property type="entry name" value="ABC transporter type 1, transmembrane domain"/>
    <property type="match status" value="2"/>
</dbReference>
<keyword evidence="13" id="KW-1185">Reference proteome</keyword>
<gene>
    <name evidence="12" type="ORF">SPPG_05362</name>
</gene>
<evidence type="ECO:0000313" key="12">
    <source>
        <dbReference type="EMBL" id="KNC99986.1"/>
    </source>
</evidence>
<proteinExistence type="predicted"/>
<comment type="subcellular location">
    <subcellularLocation>
        <location evidence="1">Vacuole membrane</location>
        <topology evidence="1">Multi-pass membrane protein</topology>
    </subcellularLocation>
</comment>
<accession>A0A0L0HG26</accession>
<dbReference type="InterPro" id="IPR044746">
    <property type="entry name" value="ABCC_6TM_D1"/>
</dbReference>
<dbReference type="PROSITE" id="PS00211">
    <property type="entry name" value="ABC_TRANSPORTER_1"/>
    <property type="match status" value="2"/>
</dbReference>
<evidence type="ECO:0000256" key="5">
    <source>
        <dbReference type="ARBA" id="ARBA00022741"/>
    </source>
</evidence>
<dbReference type="GO" id="GO:0000329">
    <property type="term" value="C:fungal-type vacuole membrane"/>
    <property type="evidence" value="ECO:0007669"/>
    <property type="project" value="UniProtKB-ARBA"/>
</dbReference>
<dbReference type="Gene3D" id="3.40.50.300">
    <property type="entry name" value="P-loop containing nucleotide triphosphate hydrolases"/>
    <property type="match status" value="2"/>
</dbReference>
<dbReference type="FunFam" id="3.40.50.300:FF:000997">
    <property type="entry name" value="Multidrug resistance-associated protein 1"/>
    <property type="match status" value="1"/>
</dbReference>
<evidence type="ECO:0000256" key="6">
    <source>
        <dbReference type="ARBA" id="ARBA00022840"/>
    </source>
</evidence>